<accession>A0ABS7KWH4</accession>
<sequence>MPLPRGKIGEAIVNKYFPSEKWEEQYYCETADIKAVSEYTGLNFNEIYNLPYSLFLLYRKDAWLSGLKGTEKGQEFLETLWGLTQTKADYEAIGKFQGKEEK</sequence>
<reference evidence="1 2" key="1">
    <citation type="journal article" date="2021" name="Cell Host Microbe">
        <title>in vivo commensal control of Clostridioides difficile virulence.</title>
        <authorList>
            <person name="Girinathan B.P."/>
            <person name="Dibenedetto N."/>
            <person name="Worley J.N."/>
            <person name="Peltier J."/>
            <person name="Arrieta-Ortiz M.L."/>
            <person name="Rupa Christinal Immanuel S."/>
            <person name="Lavin R."/>
            <person name="Delaney M.L."/>
            <person name="Cummins C."/>
            <person name="Hoffmann M."/>
            <person name="Luo Y."/>
            <person name="Gonzalez-Escalona N."/>
            <person name="Allard M."/>
            <person name="Onderdonk A.B."/>
            <person name="Gerber G.K."/>
            <person name="Sonenshein A.L."/>
            <person name="Baliga N."/>
            <person name="Dupuy B."/>
            <person name="Bry L."/>
        </authorList>
    </citation>
    <scope>NUCLEOTIDE SEQUENCE [LARGE SCALE GENOMIC DNA]</scope>
    <source>
        <strain evidence="1 2">DSM 599</strain>
    </source>
</reference>
<comment type="caution">
    <text evidence="1">The sequence shown here is derived from an EMBL/GenBank/DDBJ whole genome shotgun (WGS) entry which is preliminary data.</text>
</comment>
<name>A0ABS7KWH4_CLOSR</name>
<dbReference type="EMBL" id="JAIKTU010000004">
    <property type="protein sequence ID" value="MBY0755022.1"/>
    <property type="molecule type" value="Genomic_DNA"/>
</dbReference>
<evidence type="ECO:0000313" key="1">
    <source>
        <dbReference type="EMBL" id="MBY0755022.1"/>
    </source>
</evidence>
<organism evidence="1 2">
    <name type="scientific">Clostridium sardiniense</name>
    <name type="common">Clostridium absonum</name>
    <dbReference type="NCBI Taxonomy" id="29369"/>
    <lineage>
        <taxon>Bacteria</taxon>
        <taxon>Bacillati</taxon>
        <taxon>Bacillota</taxon>
        <taxon>Clostridia</taxon>
        <taxon>Eubacteriales</taxon>
        <taxon>Clostridiaceae</taxon>
        <taxon>Clostridium</taxon>
    </lineage>
</organism>
<keyword evidence="2" id="KW-1185">Reference proteome</keyword>
<evidence type="ECO:0000313" key="2">
    <source>
        <dbReference type="Proteomes" id="UP001299068"/>
    </source>
</evidence>
<gene>
    <name evidence="1" type="ORF">K5V21_06080</name>
</gene>
<proteinExistence type="predicted"/>
<dbReference type="Proteomes" id="UP001299068">
    <property type="component" value="Unassembled WGS sequence"/>
</dbReference>
<protein>
    <submittedName>
        <fullName evidence="1">Uncharacterized protein</fullName>
    </submittedName>
</protein>